<dbReference type="Pfam" id="PF00656">
    <property type="entry name" value="Peptidase_C14"/>
    <property type="match status" value="1"/>
</dbReference>
<dbReference type="GO" id="GO:0004197">
    <property type="term" value="F:cysteine-type endopeptidase activity"/>
    <property type="evidence" value="ECO:0007669"/>
    <property type="project" value="InterPro"/>
</dbReference>
<gene>
    <name evidence="4" type="ORF">GTA08_BOTSDO01707</name>
</gene>
<dbReference type="OrthoDB" id="4760831at2759"/>
<evidence type="ECO:0000259" key="2">
    <source>
        <dbReference type="Pfam" id="PF00656"/>
    </source>
</evidence>
<proteinExistence type="predicted"/>
<dbReference type="AlphaFoldDB" id="A0A8H4J8P4"/>
<feature type="domain" description="Heterokaryon incompatibility" evidence="3">
    <location>
        <begin position="450"/>
        <end position="517"/>
    </location>
</feature>
<dbReference type="EMBL" id="WWBZ02000001">
    <property type="protein sequence ID" value="KAF4313023.1"/>
    <property type="molecule type" value="Genomic_DNA"/>
</dbReference>
<dbReference type="GO" id="GO:0006508">
    <property type="term" value="P:proteolysis"/>
    <property type="evidence" value="ECO:0007669"/>
    <property type="project" value="InterPro"/>
</dbReference>
<accession>A0A8H4J8P4</accession>
<evidence type="ECO:0008006" key="6">
    <source>
        <dbReference type="Google" id="ProtNLM"/>
    </source>
</evidence>
<protein>
    <recommendedName>
        <fullName evidence="6">Heterokaryon incompatibility domain-containing protein</fullName>
    </recommendedName>
</protein>
<evidence type="ECO:0000256" key="1">
    <source>
        <dbReference type="SAM" id="MobiDB-lite"/>
    </source>
</evidence>
<comment type="caution">
    <text evidence="4">The sequence shown here is derived from an EMBL/GenBank/DDBJ whole genome shotgun (WGS) entry which is preliminary data.</text>
</comment>
<dbReference type="Pfam" id="PF06985">
    <property type="entry name" value="HET"/>
    <property type="match status" value="1"/>
</dbReference>
<dbReference type="InterPro" id="IPR010730">
    <property type="entry name" value="HET"/>
</dbReference>
<reference evidence="4" key="1">
    <citation type="submission" date="2020-04" db="EMBL/GenBank/DDBJ databases">
        <title>Genome Assembly and Annotation of Botryosphaeria dothidea sdau 11-99, a Latent Pathogen of Apple Fruit Ring Rot in China.</title>
        <authorList>
            <person name="Yu C."/>
            <person name="Diao Y."/>
            <person name="Lu Q."/>
            <person name="Zhao J."/>
            <person name="Cui S."/>
            <person name="Peng C."/>
            <person name="He B."/>
            <person name="Liu H."/>
        </authorList>
    </citation>
    <scope>NUCLEOTIDE SEQUENCE [LARGE SCALE GENOMIC DNA]</scope>
    <source>
        <strain evidence="4">Sdau11-99</strain>
    </source>
</reference>
<feature type="region of interest" description="Disordered" evidence="1">
    <location>
        <begin position="299"/>
        <end position="362"/>
    </location>
</feature>
<evidence type="ECO:0000313" key="4">
    <source>
        <dbReference type="EMBL" id="KAF4313023.1"/>
    </source>
</evidence>
<feature type="domain" description="Peptidase C14 caspase" evidence="2">
    <location>
        <begin position="8"/>
        <end position="129"/>
    </location>
</feature>
<evidence type="ECO:0000313" key="5">
    <source>
        <dbReference type="Proteomes" id="UP000572817"/>
    </source>
</evidence>
<evidence type="ECO:0000259" key="3">
    <source>
        <dbReference type="Pfam" id="PF06985"/>
    </source>
</evidence>
<name>A0A8H4J8P4_9PEZI</name>
<keyword evidence="5" id="KW-1185">Reference proteome</keyword>
<organism evidence="4 5">
    <name type="scientific">Botryosphaeria dothidea</name>
    <dbReference type="NCBI Taxonomy" id="55169"/>
    <lineage>
        <taxon>Eukaryota</taxon>
        <taxon>Fungi</taxon>
        <taxon>Dikarya</taxon>
        <taxon>Ascomycota</taxon>
        <taxon>Pezizomycotina</taxon>
        <taxon>Dothideomycetes</taxon>
        <taxon>Dothideomycetes incertae sedis</taxon>
        <taxon>Botryosphaeriales</taxon>
        <taxon>Botryosphaeriaceae</taxon>
        <taxon>Botryosphaeria</taxon>
    </lineage>
</organism>
<dbReference type="Proteomes" id="UP000572817">
    <property type="component" value="Unassembled WGS sequence"/>
</dbReference>
<sequence>MDVSEELRDLALIFEKDYHFNVQLEQLEESEKAQLQLEKILATFKYENEGSKNLCILYYAGHGFSEAKTGDLRLTSNSSQESRTADQRSRNSVAWRGAEQRFKGMQADVLVIFDCCEAGTLQGDFRTQHSFEFLGACSRDQLTPGPGKQSFTRALIWALCQLKDSPGFDSAELKEKIISAPHADDEPRTPVLFPRDYPNFDHVWISPKAPKTDEMASDNSASPRYREDQPTEFLDLRFRFSKRQTEQQVQRLADAFSQFAGDQGSNLGIRRVELMDYASKFRDVALSITSRKRLEIDYPATPVSNENDEREEYADEEDFDDAPEQLQSYNPKPTPPASGYDRHAPLSAQLPPRGNFPVDPPSIGRRPRRLLWMPKSSGQMLSLEWTPGNIYTGIGANGAEVSAREPRRLRKVRGIGVQGVTWNVPRIDPARFTAEMFEKVLWETSKVNPETCLVWVDMACIDQEDRVVQGLEIGRQAQIFRSAQTVAVWLHEHESSALRKVVETLKEQRDTCVTEPHELHAVLDTLFKDTWFSTLLRFDTRVQS</sequence>
<feature type="compositionally biased region" description="Acidic residues" evidence="1">
    <location>
        <begin position="306"/>
        <end position="323"/>
    </location>
</feature>
<dbReference type="InterPro" id="IPR011600">
    <property type="entry name" value="Pept_C14_caspase"/>
</dbReference>